<evidence type="ECO:0000313" key="5">
    <source>
        <dbReference type="Proteomes" id="UP001552299"/>
    </source>
</evidence>
<feature type="domain" description="Autophagy-related protein 13 N-terminal" evidence="3">
    <location>
        <begin position="19"/>
        <end position="85"/>
    </location>
</feature>
<dbReference type="Gene3D" id="3.30.900.10">
    <property type="entry name" value="HORMA domain"/>
    <property type="match status" value="1"/>
</dbReference>
<organism evidence="4 5">
    <name type="scientific">Dendrobium thyrsiflorum</name>
    <name type="common">Pinecone-like raceme dendrobium</name>
    <name type="synonym">Orchid</name>
    <dbReference type="NCBI Taxonomy" id="117978"/>
    <lineage>
        <taxon>Eukaryota</taxon>
        <taxon>Viridiplantae</taxon>
        <taxon>Streptophyta</taxon>
        <taxon>Embryophyta</taxon>
        <taxon>Tracheophyta</taxon>
        <taxon>Spermatophyta</taxon>
        <taxon>Magnoliopsida</taxon>
        <taxon>Liliopsida</taxon>
        <taxon>Asparagales</taxon>
        <taxon>Orchidaceae</taxon>
        <taxon>Epidendroideae</taxon>
        <taxon>Malaxideae</taxon>
        <taxon>Dendrobiinae</taxon>
        <taxon>Dendrobium</taxon>
    </lineage>
</organism>
<gene>
    <name evidence="4" type="ORF">M5K25_026383</name>
</gene>
<feature type="compositionally biased region" description="Low complexity" evidence="2">
    <location>
        <begin position="527"/>
        <end position="548"/>
    </location>
</feature>
<dbReference type="GO" id="GO:0006914">
    <property type="term" value="P:autophagy"/>
    <property type="evidence" value="ECO:0007669"/>
    <property type="project" value="UniProtKB-KW"/>
</dbReference>
<evidence type="ECO:0000313" key="4">
    <source>
        <dbReference type="EMBL" id="KAL0904292.1"/>
    </source>
</evidence>
<reference evidence="4 5" key="1">
    <citation type="journal article" date="2024" name="Plant Biotechnol. J.">
        <title>Dendrobium thyrsiflorum genome and its molecular insights into genes involved in important horticultural traits.</title>
        <authorList>
            <person name="Chen B."/>
            <person name="Wang J.Y."/>
            <person name="Zheng P.J."/>
            <person name="Li K.L."/>
            <person name="Liang Y.M."/>
            <person name="Chen X.F."/>
            <person name="Zhang C."/>
            <person name="Zhao X."/>
            <person name="He X."/>
            <person name="Zhang G.Q."/>
            <person name="Liu Z.J."/>
            <person name="Xu Q."/>
        </authorList>
    </citation>
    <scope>NUCLEOTIDE SEQUENCE [LARGE SCALE GENOMIC DNA]</scope>
    <source>
        <strain evidence="4">GZMU011</strain>
    </source>
</reference>
<dbReference type="EMBL" id="JANQDX010000019">
    <property type="protein sequence ID" value="KAL0904292.1"/>
    <property type="molecule type" value="Genomic_DNA"/>
</dbReference>
<dbReference type="InterPro" id="IPR018731">
    <property type="entry name" value="Atg13_N"/>
</dbReference>
<comment type="caution">
    <text evidence="4">The sequence shown here is derived from an EMBL/GenBank/DDBJ whole genome shotgun (WGS) entry which is preliminary data.</text>
</comment>
<dbReference type="PANTHER" id="PTHR13430:SF4">
    <property type="entry name" value="AUTOPHAGY-RELATED PROTEIN 13"/>
    <property type="match status" value="1"/>
</dbReference>
<dbReference type="Pfam" id="PF10033">
    <property type="entry name" value="ATG13"/>
    <property type="match status" value="2"/>
</dbReference>
<keyword evidence="1" id="KW-0072">Autophagy</keyword>
<accession>A0ABD0TXF7</accession>
<feature type="compositionally biased region" description="Basic and acidic residues" evidence="2">
    <location>
        <begin position="481"/>
        <end position="495"/>
    </location>
</feature>
<feature type="region of interest" description="Disordered" evidence="2">
    <location>
        <begin position="362"/>
        <end position="390"/>
    </location>
</feature>
<proteinExistence type="predicted"/>
<evidence type="ECO:0000259" key="3">
    <source>
        <dbReference type="Pfam" id="PF10033"/>
    </source>
</evidence>
<keyword evidence="5" id="KW-1185">Reference proteome</keyword>
<protein>
    <recommendedName>
        <fullName evidence="3">Autophagy-related protein 13 N-terminal domain-containing protein</fullName>
    </recommendedName>
</protein>
<evidence type="ECO:0000256" key="2">
    <source>
        <dbReference type="SAM" id="MobiDB-lite"/>
    </source>
</evidence>
<dbReference type="AlphaFoldDB" id="A0ABD0TXF7"/>
<feature type="region of interest" description="Disordered" evidence="2">
    <location>
        <begin position="478"/>
        <end position="506"/>
    </location>
</feature>
<dbReference type="InterPro" id="IPR040182">
    <property type="entry name" value="ATG13"/>
</dbReference>
<feature type="region of interest" description="Disordered" evidence="2">
    <location>
        <begin position="521"/>
        <end position="554"/>
    </location>
</feature>
<evidence type="ECO:0000256" key="1">
    <source>
        <dbReference type="ARBA" id="ARBA00023006"/>
    </source>
</evidence>
<feature type="domain" description="Autophagy-related protein 13 N-terminal" evidence="3">
    <location>
        <begin position="90"/>
        <end position="206"/>
    </location>
</feature>
<sequence>MPPIMAHHQSEVSRTEQIISQFFLKTLQAVLTSRIPHLSGAGRGRRRDRWFNLAIDDLPPALENLGLWHQGVMEPMIVDVILSPRDGVESVAVIERWIAQCESPPPWGDGASSSSASSASFYRKTYKKSIILLRSIYSLLRFLPAYRAFRLLSSSNQSSNYDLSYKVSSIAEPFSREEDKGFKLQAFPPVESQLGYLSVSVLYRPTLENFNLEVSSLLPPMIIADYVGSPAADPMRAFPASPSEKGVRPISFPLRGVRPSAAPAFQRPHSWTTTPMAHHPLHASVGAVAEQRVSPPDYFGQRMAAPRQFGHKKGSFSFEEHLLSPPFSASPTPSPPTHAANAFPVRLRSETAPLSIPQSMMGKNHLYRTPNFSDPTRNLLPPPSPSPRSARADVYLEESPSARSFRKLEALKAGDLHSLLYTAPKILKDPKDDSGRFSSVLSSCGSPRFVFSRSSSRKSLQDDLDDIDFSCPFAVDDVDTSESHSRNHDSKDVSESAHASPHRSQDAAVGVLVHMLRTAPSLRQDHSLSSQSSKSEMNSEASTSSFLSSRKKSDALEELRSYRDMKEILLSKSRIQILDSEKHATK</sequence>
<dbReference type="PANTHER" id="PTHR13430">
    <property type="match status" value="1"/>
</dbReference>
<dbReference type="Proteomes" id="UP001552299">
    <property type="component" value="Unassembled WGS sequence"/>
</dbReference>
<dbReference type="InterPro" id="IPR036570">
    <property type="entry name" value="HORMA_dom_sf"/>
</dbReference>
<name>A0ABD0TXF7_DENTH</name>